<dbReference type="SUPFAM" id="SSF54534">
    <property type="entry name" value="FKBP-like"/>
    <property type="match status" value="1"/>
</dbReference>
<gene>
    <name evidence="10" type="ORF">ACFO3U_13015</name>
</gene>
<feature type="signal peptide" evidence="7">
    <location>
        <begin position="1"/>
        <end position="18"/>
    </location>
</feature>
<keyword evidence="4 6" id="KW-0697">Rotamase</keyword>
<dbReference type="Pfam" id="PF00254">
    <property type="entry name" value="FKBP_C"/>
    <property type="match status" value="1"/>
</dbReference>
<dbReference type="EMBL" id="JBHSGW010000027">
    <property type="protein sequence ID" value="MFC4740916.1"/>
    <property type="molecule type" value="Genomic_DNA"/>
</dbReference>
<name>A0ABV9P6U0_9FLAO</name>
<dbReference type="PROSITE" id="PS50072">
    <property type="entry name" value="CSA_PPIASE_2"/>
    <property type="match status" value="1"/>
</dbReference>
<keyword evidence="11" id="KW-1185">Reference proteome</keyword>
<sequence>MKKLVLFTLLISSLFSFAQTEDGLYAKMKTNKGDILLKLEYQKTPITVANFVSLAEGTNPFVEDKLKGKPYYNGLKFHRVIADFMIQGGDPQGTGAGGPGYKFKDEFDESLKHTKPGILSMANAGPGTNGSQFFITHKATPWLDNKHSVFGEVIEGMDVVNAIAQGDQIMEVNIIKVGEEAKKFDAKKIFSDYYGKKDEEAKAAKEIADKAAKNKLAYITKMRKKAKKTTSGLEYVVVSKGKGAKPAAGTTVYINYAGYFENGEMFDSSYEEVAKEYGKFDHRRKDSNGYQPFPFEYGKKQGLIPGFLEGLDYINYGDKILLFIPYNLGYGEKGGGPIPAKTNLVFEVEMLENIPQ</sequence>
<dbReference type="SUPFAM" id="SSF50891">
    <property type="entry name" value="Cyclophilin-like"/>
    <property type="match status" value="1"/>
</dbReference>
<dbReference type="InterPro" id="IPR029000">
    <property type="entry name" value="Cyclophilin-like_dom_sf"/>
</dbReference>
<comment type="catalytic activity">
    <reaction evidence="1 6">
        <text>[protein]-peptidylproline (omega=180) = [protein]-peptidylproline (omega=0)</text>
        <dbReference type="Rhea" id="RHEA:16237"/>
        <dbReference type="Rhea" id="RHEA-COMP:10747"/>
        <dbReference type="Rhea" id="RHEA-COMP:10748"/>
        <dbReference type="ChEBI" id="CHEBI:83833"/>
        <dbReference type="ChEBI" id="CHEBI:83834"/>
        <dbReference type="EC" id="5.2.1.8"/>
    </reaction>
</comment>
<evidence type="ECO:0000256" key="2">
    <source>
        <dbReference type="ARBA" id="ARBA00007365"/>
    </source>
</evidence>
<evidence type="ECO:0000256" key="4">
    <source>
        <dbReference type="ARBA" id="ARBA00023110"/>
    </source>
</evidence>
<dbReference type="PRINTS" id="PR00153">
    <property type="entry name" value="CSAPPISMRASE"/>
</dbReference>
<dbReference type="EC" id="5.2.1.8" evidence="3 6"/>
<organism evidence="10 11">
    <name type="scientific">Flavobacterium ponti</name>
    <dbReference type="NCBI Taxonomy" id="665133"/>
    <lineage>
        <taxon>Bacteria</taxon>
        <taxon>Pseudomonadati</taxon>
        <taxon>Bacteroidota</taxon>
        <taxon>Flavobacteriia</taxon>
        <taxon>Flavobacteriales</taxon>
        <taxon>Flavobacteriaceae</taxon>
        <taxon>Flavobacterium</taxon>
    </lineage>
</organism>
<evidence type="ECO:0000259" key="9">
    <source>
        <dbReference type="PROSITE" id="PS50072"/>
    </source>
</evidence>
<dbReference type="PROSITE" id="PS00170">
    <property type="entry name" value="CSA_PPIASE_1"/>
    <property type="match status" value="1"/>
</dbReference>
<evidence type="ECO:0000256" key="6">
    <source>
        <dbReference type="PROSITE-ProRule" id="PRU00277"/>
    </source>
</evidence>
<feature type="chain" id="PRO_5045141843" description="peptidylprolyl isomerase" evidence="7">
    <location>
        <begin position="19"/>
        <end position="356"/>
    </location>
</feature>
<evidence type="ECO:0000256" key="1">
    <source>
        <dbReference type="ARBA" id="ARBA00000971"/>
    </source>
</evidence>
<dbReference type="PROSITE" id="PS50059">
    <property type="entry name" value="FKBP_PPIASE"/>
    <property type="match status" value="1"/>
</dbReference>
<dbReference type="Gene3D" id="2.40.100.10">
    <property type="entry name" value="Cyclophilin-like"/>
    <property type="match status" value="1"/>
</dbReference>
<dbReference type="PANTHER" id="PTHR45625">
    <property type="entry name" value="PEPTIDYL-PROLYL CIS-TRANS ISOMERASE-RELATED"/>
    <property type="match status" value="1"/>
</dbReference>
<dbReference type="Gene3D" id="3.10.50.40">
    <property type="match status" value="1"/>
</dbReference>
<evidence type="ECO:0000259" key="8">
    <source>
        <dbReference type="PROSITE" id="PS50059"/>
    </source>
</evidence>
<comment type="similarity">
    <text evidence="2">Belongs to the cyclophilin-type PPIase family.</text>
</comment>
<dbReference type="Pfam" id="PF00160">
    <property type="entry name" value="Pro_isomerase"/>
    <property type="match status" value="1"/>
</dbReference>
<evidence type="ECO:0000256" key="7">
    <source>
        <dbReference type="SAM" id="SignalP"/>
    </source>
</evidence>
<protein>
    <recommendedName>
        <fullName evidence="3 6">peptidylprolyl isomerase</fullName>
        <ecNumber evidence="3 6">5.2.1.8</ecNumber>
    </recommendedName>
</protein>
<dbReference type="PANTHER" id="PTHR45625:SF4">
    <property type="entry name" value="PEPTIDYLPROLYL ISOMERASE DOMAIN AND WD REPEAT-CONTAINING PROTEIN 1"/>
    <property type="match status" value="1"/>
</dbReference>
<dbReference type="RefSeq" id="WP_379743220.1">
    <property type="nucleotide sequence ID" value="NZ_JBHSGW010000027.1"/>
</dbReference>
<reference evidence="11" key="1">
    <citation type="journal article" date="2019" name="Int. J. Syst. Evol. Microbiol.">
        <title>The Global Catalogue of Microorganisms (GCM) 10K type strain sequencing project: providing services to taxonomists for standard genome sequencing and annotation.</title>
        <authorList>
            <consortium name="The Broad Institute Genomics Platform"/>
            <consortium name="The Broad Institute Genome Sequencing Center for Infectious Disease"/>
            <person name="Wu L."/>
            <person name="Ma J."/>
        </authorList>
    </citation>
    <scope>NUCLEOTIDE SEQUENCE [LARGE SCALE GENOMIC DNA]</scope>
    <source>
        <strain evidence="11">CCUG 50349</strain>
    </source>
</reference>
<keyword evidence="5 6" id="KW-0413">Isomerase</keyword>
<evidence type="ECO:0000256" key="5">
    <source>
        <dbReference type="ARBA" id="ARBA00023235"/>
    </source>
</evidence>
<accession>A0ABV9P6U0</accession>
<dbReference type="Proteomes" id="UP001595885">
    <property type="component" value="Unassembled WGS sequence"/>
</dbReference>
<feature type="domain" description="PPIase cyclophilin-type" evidence="9">
    <location>
        <begin position="33"/>
        <end position="165"/>
    </location>
</feature>
<evidence type="ECO:0000313" key="11">
    <source>
        <dbReference type="Proteomes" id="UP001595885"/>
    </source>
</evidence>
<dbReference type="InterPro" id="IPR001179">
    <property type="entry name" value="PPIase_FKBP_dom"/>
</dbReference>
<dbReference type="InterPro" id="IPR046357">
    <property type="entry name" value="PPIase_dom_sf"/>
</dbReference>
<dbReference type="InterPro" id="IPR020892">
    <property type="entry name" value="Cyclophilin-type_PPIase_CS"/>
</dbReference>
<dbReference type="InterPro" id="IPR044666">
    <property type="entry name" value="Cyclophilin_A-like"/>
</dbReference>
<dbReference type="InterPro" id="IPR002130">
    <property type="entry name" value="Cyclophilin-type_PPIase_dom"/>
</dbReference>
<comment type="caution">
    <text evidence="10">The sequence shown here is derived from an EMBL/GenBank/DDBJ whole genome shotgun (WGS) entry which is preliminary data.</text>
</comment>
<proteinExistence type="inferred from homology"/>
<keyword evidence="7" id="KW-0732">Signal</keyword>
<evidence type="ECO:0000313" key="10">
    <source>
        <dbReference type="EMBL" id="MFC4740916.1"/>
    </source>
</evidence>
<dbReference type="GO" id="GO:0016853">
    <property type="term" value="F:isomerase activity"/>
    <property type="evidence" value="ECO:0007669"/>
    <property type="project" value="UniProtKB-KW"/>
</dbReference>
<evidence type="ECO:0000256" key="3">
    <source>
        <dbReference type="ARBA" id="ARBA00013194"/>
    </source>
</evidence>
<feature type="domain" description="PPIase FKBP-type" evidence="8">
    <location>
        <begin position="249"/>
        <end position="354"/>
    </location>
</feature>
<dbReference type="CDD" id="cd00317">
    <property type="entry name" value="cyclophilin"/>
    <property type="match status" value="1"/>
</dbReference>